<keyword evidence="1" id="KW-1185">Reference proteome</keyword>
<evidence type="ECO:0000313" key="1">
    <source>
        <dbReference type="Proteomes" id="UP000887564"/>
    </source>
</evidence>
<organism evidence="1 2">
    <name type="scientific">Parascaris equorum</name>
    <name type="common">Equine roundworm</name>
    <dbReference type="NCBI Taxonomy" id="6256"/>
    <lineage>
        <taxon>Eukaryota</taxon>
        <taxon>Metazoa</taxon>
        <taxon>Ecdysozoa</taxon>
        <taxon>Nematoda</taxon>
        <taxon>Chromadorea</taxon>
        <taxon>Rhabditida</taxon>
        <taxon>Spirurina</taxon>
        <taxon>Ascaridomorpha</taxon>
        <taxon>Ascaridoidea</taxon>
        <taxon>Ascarididae</taxon>
        <taxon>Parascaris</taxon>
    </lineage>
</organism>
<dbReference type="Proteomes" id="UP000887564">
    <property type="component" value="Unplaced"/>
</dbReference>
<evidence type="ECO:0000313" key="2">
    <source>
        <dbReference type="WBParaSite" id="PEQ_0000008601-mRNA-1"/>
    </source>
</evidence>
<proteinExistence type="predicted"/>
<reference evidence="2" key="1">
    <citation type="submission" date="2022-11" db="UniProtKB">
        <authorList>
            <consortium name="WormBaseParasite"/>
        </authorList>
    </citation>
    <scope>IDENTIFICATION</scope>
</reference>
<dbReference type="WBParaSite" id="PEQ_0000008601-mRNA-1">
    <property type="protein sequence ID" value="PEQ_0000008601-mRNA-1"/>
    <property type="gene ID" value="PEQ_0000008601"/>
</dbReference>
<sequence>MVPDTALFLWIINPLKRIHITISPLLLRRVLEVRCYDAIVRMDEQLQMNYTSEAIHWFIDYLNLTAVIKERNDSSPWSWYGSMFYAGQLYTTIGKFLI</sequence>
<dbReference type="Gene3D" id="1.10.287.70">
    <property type="match status" value="1"/>
</dbReference>
<protein>
    <submittedName>
        <fullName evidence="2">Uncharacterized protein</fullName>
    </submittedName>
</protein>
<dbReference type="AlphaFoldDB" id="A0A914R5Z6"/>
<accession>A0A914R5Z6</accession>
<name>A0A914R5Z6_PAREQ</name>